<dbReference type="GO" id="GO:0005829">
    <property type="term" value="C:cytosol"/>
    <property type="evidence" value="ECO:0007669"/>
    <property type="project" value="TreeGrafter"/>
</dbReference>
<reference evidence="5" key="2">
    <citation type="submission" date="2025-04" db="UniProtKB">
        <authorList>
            <consortium name="RefSeq"/>
        </authorList>
    </citation>
    <scope>IDENTIFICATION</scope>
</reference>
<dbReference type="Proteomes" id="UP000053268">
    <property type="component" value="Unassembled WGS sequence"/>
</dbReference>
<evidence type="ECO:0000313" key="3">
    <source>
        <dbReference type="EMBL" id="KPI97396.1"/>
    </source>
</evidence>
<dbReference type="AlphaFoldDB" id="A0A194PVH8"/>
<dbReference type="RefSeq" id="XP_013172135.1">
    <property type="nucleotide sequence ID" value="XM_013316681.1"/>
</dbReference>
<name>A0A194PVH8_PAPXU</name>
<dbReference type="CTD" id="39776"/>
<sequence length="130" mass="14651">MDDPELERIRQQRLAQLQAQHGGTGDPNQAKAQEEKMRAMEDAKHSILAQVLSQDARARLNTIKLSKPEKGTMVENMICRMAQVGQVSGKISENELIELLQSVNQQMPKTTSTVKFDRRRAALDSDDDDF</sequence>
<dbReference type="FunFam" id="1.10.8.140:FF:000003">
    <property type="entry name" value="Programmed cell death 5"/>
    <property type="match status" value="1"/>
</dbReference>
<keyword evidence="4" id="KW-1185">Reference proteome</keyword>
<evidence type="ECO:0000256" key="1">
    <source>
        <dbReference type="ARBA" id="ARBA00010490"/>
    </source>
</evidence>
<accession>A0A194PVH8</accession>
<dbReference type="PANTHER" id="PTHR10840">
    <property type="entry name" value="PROGRAMMED CELL DEATH PROTEIN 5"/>
    <property type="match status" value="1"/>
</dbReference>
<organism evidence="3 4">
    <name type="scientific">Papilio xuthus</name>
    <name type="common">Asian swallowtail butterfly</name>
    <dbReference type="NCBI Taxonomy" id="66420"/>
    <lineage>
        <taxon>Eukaryota</taxon>
        <taxon>Metazoa</taxon>
        <taxon>Ecdysozoa</taxon>
        <taxon>Arthropoda</taxon>
        <taxon>Hexapoda</taxon>
        <taxon>Insecta</taxon>
        <taxon>Pterygota</taxon>
        <taxon>Neoptera</taxon>
        <taxon>Endopterygota</taxon>
        <taxon>Lepidoptera</taxon>
        <taxon>Glossata</taxon>
        <taxon>Ditrysia</taxon>
        <taxon>Papilionoidea</taxon>
        <taxon>Papilionidae</taxon>
        <taxon>Papilioninae</taxon>
        <taxon>Papilio</taxon>
    </lineage>
</organism>
<dbReference type="InterPro" id="IPR002836">
    <property type="entry name" value="PDCD5-like"/>
</dbReference>
<dbReference type="Proteomes" id="UP000694872">
    <property type="component" value="Unplaced"/>
</dbReference>
<protein>
    <submittedName>
        <fullName evidence="3 5">Programmed cell death protein 5</fullName>
    </submittedName>
</protein>
<comment type="similarity">
    <text evidence="1">Belongs to the PDCD5 family.</text>
</comment>
<dbReference type="STRING" id="66420.A0A194PVH8"/>
<dbReference type="OrthoDB" id="10252486at2759"/>
<reference evidence="3 4" key="1">
    <citation type="journal article" date="2015" name="Nat. Commun.">
        <title>Outbred genome sequencing and CRISPR/Cas9 gene editing in butterflies.</title>
        <authorList>
            <person name="Li X."/>
            <person name="Fan D."/>
            <person name="Zhang W."/>
            <person name="Liu G."/>
            <person name="Zhang L."/>
            <person name="Zhao L."/>
            <person name="Fang X."/>
            <person name="Chen L."/>
            <person name="Dong Y."/>
            <person name="Chen Y."/>
            <person name="Ding Y."/>
            <person name="Zhao R."/>
            <person name="Feng M."/>
            <person name="Zhu Y."/>
            <person name="Feng Y."/>
            <person name="Jiang X."/>
            <person name="Zhu D."/>
            <person name="Xiang H."/>
            <person name="Feng X."/>
            <person name="Li S."/>
            <person name="Wang J."/>
            <person name="Zhang G."/>
            <person name="Kronforst M.R."/>
            <person name="Wang W."/>
        </authorList>
    </citation>
    <scope>NUCLEOTIDE SEQUENCE [LARGE SCALE GENOMIC DNA]</scope>
    <source>
        <strain evidence="3">Ya'a_city_454_Px</strain>
        <tissue evidence="3">Whole body</tissue>
    </source>
</reference>
<dbReference type="Gene3D" id="1.10.8.140">
    <property type="entry name" value="PDCD5-like"/>
    <property type="match status" value="1"/>
</dbReference>
<gene>
    <name evidence="5" type="primary">LOC106121168</name>
    <name evidence="3" type="ORF">RR46_09303</name>
</gene>
<dbReference type="Pfam" id="PF01984">
    <property type="entry name" value="dsDNA_bind"/>
    <property type="match status" value="1"/>
</dbReference>
<dbReference type="GO" id="GO:0005634">
    <property type="term" value="C:nucleus"/>
    <property type="evidence" value="ECO:0007669"/>
    <property type="project" value="TreeGrafter"/>
</dbReference>
<proteinExistence type="inferred from homology"/>
<dbReference type="KEGG" id="pxu:106121168"/>
<dbReference type="InterPro" id="IPR036883">
    <property type="entry name" value="PDCD5-like_sf"/>
</dbReference>
<feature type="region of interest" description="Disordered" evidence="2">
    <location>
        <begin position="15"/>
        <end position="39"/>
    </location>
</feature>
<dbReference type="GeneID" id="106121168"/>
<evidence type="ECO:0000313" key="4">
    <source>
        <dbReference type="Proteomes" id="UP000053268"/>
    </source>
</evidence>
<dbReference type="GO" id="GO:0003677">
    <property type="term" value="F:DNA binding"/>
    <property type="evidence" value="ECO:0007669"/>
    <property type="project" value="InterPro"/>
</dbReference>
<dbReference type="EMBL" id="KQ459590">
    <property type="protein sequence ID" value="KPI97396.1"/>
    <property type="molecule type" value="Genomic_DNA"/>
</dbReference>
<evidence type="ECO:0000313" key="5">
    <source>
        <dbReference type="RefSeq" id="XP_013172135.1"/>
    </source>
</evidence>
<dbReference type="PANTHER" id="PTHR10840:SF0">
    <property type="entry name" value="PROGRAMMED CELL DEATH PROTEIN 5"/>
    <property type="match status" value="1"/>
</dbReference>
<evidence type="ECO:0000256" key="2">
    <source>
        <dbReference type="SAM" id="MobiDB-lite"/>
    </source>
</evidence>
<dbReference type="PIRSF" id="PIRSF015730">
    <property type="entry name" value="TFAR19"/>
    <property type="match status" value="1"/>
</dbReference>
<dbReference type="SUPFAM" id="SSF46950">
    <property type="entry name" value="Double-stranded DNA-binding domain"/>
    <property type="match status" value="1"/>
</dbReference>